<evidence type="ECO:0000313" key="3">
    <source>
        <dbReference type="Proteomes" id="UP000183339"/>
    </source>
</evidence>
<dbReference type="EMBL" id="FOHI01000001">
    <property type="protein sequence ID" value="SES74137.1"/>
    <property type="molecule type" value="Genomic_DNA"/>
</dbReference>
<dbReference type="Proteomes" id="UP000183339">
    <property type="component" value="Unassembled WGS sequence"/>
</dbReference>
<feature type="transmembrane region" description="Helical" evidence="1">
    <location>
        <begin position="6"/>
        <end position="27"/>
    </location>
</feature>
<keyword evidence="1" id="KW-1133">Transmembrane helix</keyword>
<reference evidence="2 3" key="1">
    <citation type="submission" date="2016-10" db="EMBL/GenBank/DDBJ databases">
        <authorList>
            <person name="de Groot N.N."/>
        </authorList>
    </citation>
    <scope>NUCLEOTIDE SEQUENCE [LARGE SCALE GENOMIC DNA]</scope>
    <source>
        <strain evidence="2 3">Nl7</strain>
    </source>
</reference>
<dbReference type="RefSeq" id="WP_074704060.1">
    <property type="nucleotide sequence ID" value="NZ_FOHI01000001.1"/>
</dbReference>
<proteinExistence type="predicted"/>
<dbReference type="AlphaFoldDB" id="A0A1H9YXZ8"/>
<accession>A0A1H9YXZ8</accession>
<keyword evidence="1" id="KW-0812">Transmembrane</keyword>
<keyword evidence="1" id="KW-0472">Membrane</keyword>
<organism evidence="2 3">
    <name type="scientific">Nitrosospira multiformis</name>
    <dbReference type="NCBI Taxonomy" id="1231"/>
    <lineage>
        <taxon>Bacteria</taxon>
        <taxon>Pseudomonadati</taxon>
        <taxon>Pseudomonadota</taxon>
        <taxon>Betaproteobacteria</taxon>
        <taxon>Nitrosomonadales</taxon>
        <taxon>Nitrosomonadaceae</taxon>
        <taxon>Nitrosospira</taxon>
    </lineage>
</organism>
<sequence>MDLDSIIANIFSGVAVAVIGFIGGFIYKSKLFQRLSRRSLRIDEQESLYEMLIEEVLRNPTDFKEIVFIQHSGHIVTPDICRLLYNNVNVVLYQQDPHIAMLANSPMLIDRITHVPDNILIQEQAKRFNGRLVIRRFKATACLRALMVDNKAIVVSWYLYRLENGNVKMCGSENMGVLVRQNAPEFEPLSGMVKHVRTALDAEQHGCNEKSFSNSNNIFLVE</sequence>
<name>A0A1H9YXZ8_9PROT</name>
<protein>
    <submittedName>
        <fullName evidence="2">Uncharacterized protein</fullName>
    </submittedName>
</protein>
<gene>
    <name evidence="2" type="ORF">SAMN05216412_101429</name>
</gene>
<evidence type="ECO:0000256" key="1">
    <source>
        <dbReference type="SAM" id="Phobius"/>
    </source>
</evidence>
<evidence type="ECO:0000313" key="2">
    <source>
        <dbReference type="EMBL" id="SES74137.1"/>
    </source>
</evidence>